<dbReference type="GO" id="GO:0000155">
    <property type="term" value="F:phosphorelay sensor kinase activity"/>
    <property type="evidence" value="ECO:0007669"/>
    <property type="project" value="InterPro"/>
</dbReference>
<dbReference type="GO" id="GO:0030295">
    <property type="term" value="F:protein kinase activator activity"/>
    <property type="evidence" value="ECO:0007669"/>
    <property type="project" value="TreeGrafter"/>
</dbReference>
<dbReference type="CDD" id="cd00082">
    <property type="entry name" value="HisKA"/>
    <property type="match status" value="1"/>
</dbReference>
<dbReference type="PRINTS" id="PR00344">
    <property type="entry name" value="BCTRLSENSOR"/>
</dbReference>
<evidence type="ECO:0000256" key="3">
    <source>
        <dbReference type="ARBA" id="ARBA00022553"/>
    </source>
</evidence>
<dbReference type="EC" id="2.7.13.3" evidence="2"/>
<keyword evidence="3" id="KW-0597">Phosphoprotein</keyword>
<dbReference type="Pfam" id="PF00512">
    <property type="entry name" value="HisKA"/>
    <property type="match status" value="1"/>
</dbReference>
<dbReference type="SMART" id="SM00388">
    <property type="entry name" value="HisKA"/>
    <property type="match status" value="1"/>
</dbReference>
<dbReference type="InterPro" id="IPR003594">
    <property type="entry name" value="HATPase_dom"/>
</dbReference>
<dbReference type="GO" id="GO:0005524">
    <property type="term" value="F:ATP binding"/>
    <property type="evidence" value="ECO:0007669"/>
    <property type="project" value="UniProtKB-KW"/>
</dbReference>
<keyword evidence="5" id="KW-0547">Nucleotide-binding</keyword>
<keyword evidence="6 11" id="KW-0418">Kinase</keyword>
<protein>
    <recommendedName>
        <fullName evidence="2">histidine kinase</fullName>
        <ecNumber evidence="2">2.7.13.3</ecNumber>
    </recommendedName>
</protein>
<dbReference type="GO" id="GO:0007234">
    <property type="term" value="P:osmosensory signaling via phosphorelay pathway"/>
    <property type="evidence" value="ECO:0007669"/>
    <property type="project" value="TreeGrafter"/>
</dbReference>
<dbReference type="EMBL" id="JAHESF010000044">
    <property type="protein sequence ID" value="MBT1700594.1"/>
    <property type="molecule type" value="Genomic_DNA"/>
</dbReference>
<keyword evidence="9" id="KW-1133">Transmembrane helix</keyword>
<dbReference type="SUPFAM" id="SSF47384">
    <property type="entry name" value="Homodimeric domain of signal transducing histidine kinase"/>
    <property type="match status" value="1"/>
</dbReference>
<keyword evidence="7" id="KW-0067">ATP-binding</keyword>
<dbReference type="SUPFAM" id="SSF55874">
    <property type="entry name" value="ATPase domain of HSP90 chaperone/DNA topoisomerase II/histidine kinase"/>
    <property type="match status" value="1"/>
</dbReference>
<feature type="transmembrane region" description="Helical" evidence="9">
    <location>
        <begin position="6"/>
        <end position="22"/>
    </location>
</feature>
<name>A0AAP2DSB9_9BACT</name>
<sequence>MLTITCIGVGALIMLLSVLKTSKLRKMLVAGINTMRWKWLMRFMIVFLIGYVMVIILILAGYQEPILLVTGLVFLLGACFVYSIVHSAKSHITRISESNELLASKNAELQKINLELDQFAYRTSHDLKAPVNALKGLVRVAELSESREEIAHCHGLMKERISNLEDLIRDILDLSKNSRTEVSQAMADVRDIVEQLVNSLVSKEAPVKVHIEGPQKLEAYIDTTRFKMIVGNLLSNALQYADLSKKDPFIRVKLWSERQFFYVSVKDNGVGIESEYLEKIFAMFFRVTDDSIGSGLGLYIAKEATEKMGGNIEVVSRKNEGSEFIVKLPHTAMNATSGASPQA</sequence>
<keyword evidence="8" id="KW-0902">Two-component regulatory system</keyword>
<organism evidence="11 12">
    <name type="scientific">Chryseosolibacter histidini</name>
    <dbReference type="NCBI Taxonomy" id="2782349"/>
    <lineage>
        <taxon>Bacteria</taxon>
        <taxon>Pseudomonadati</taxon>
        <taxon>Bacteroidota</taxon>
        <taxon>Cytophagia</taxon>
        <taxon>Cytophagales</taxon>
        <taxon>Chryseotaleaceae</taxon>
        <taxon>Chryseosolibacter</taxon>
    </lineage>
</organism>
<evidence type="ECO:0000256" key="6">
    <source>
        <dbReference type="ARBA" id="ARBA00022777"/>
    </source>
</evidence>
<comment type="catalytic activity">
    <reaction evidence="1">
        <text>ATP + protein L-histidine = ADP + protein N-phospho-L-histidine.</text>
        <dbReference type="EC" id="2.7.13.3"/>
    </reaction>
</comment>
<dbReference type="Proteomes" id="UP001319200">
    <property type="component" value="Unassembled WGS sequence"/>
</dbReference>
<dbReference type="PROSITE" id="PS50109">
    <property type="entry name" value="HIS_KIN"/>
    <property type="match status" value="1"/>
</dbReference>
<evidence type="ECO:0000313" key="12">
    <source>
        <dbReference type="Proteomes" id="UP001319200"/>
    </source>
</evidence>
<dbReference type="PANTHER" id="PTHR42878">
    <property type="entry name" value="TWO-COMPONENT HISTIDINE KINASE"/>
    <property type="match status" value="1"/>
</dbReference>
<dbReference type="InterPro" id="IPR036890">
    <property type="entry name" value="HATPase_C_sf"/>
</dbReference>
<gene>
    <name evidence="11" type="ORF">KK083_27140</name>
</gene>
<dbReference type="PANTHER" id="PTHR42878:SF7">
    <property type="entry name" value="SENSOR HISTIDINE KINASE GLRK"/>
    <property type="match status" value="1"/>
</dbReference>
<dbReference type="InterPro" id="IPR003661">
    <property type="entry name" value="HisK_dim/P_dom"/>
</dbReference>
<dbReference type="InterPro" id="IPR050351">
    <property type="entry name" value="BphY/WalK/GraS-like"/>
</dbReference>
<dbReference type="RefSeq" id="WP_254169284.1">
    <property type="nucleotide sequence ID" value="NZ_JAHESF010000044.1"/>
</dbReference>
<reference evidence="11 12" key="1">
    <citation type="submission" date="2021-05" db="EMBL/GenBank/DDBJ databases">
        <title>A Polyphasic approach of four new species of the genus Ohtaekwangia: Ohtaekwangia histidinii sp. nov., Ohtaekwangia cretensis sp. nov., Ohtaekwangia indiensis sp. nov., Ohtaekwangia reichenbachii sp. nov. from diverse environment.</title>
        <authorList>
            <person name="Octaviana S."/>
        </authorList>
    </citation>
    <scope>NUCLEOTIDE SEQUENCE [LARGE SCALE GENOMIC DNA]</scope>
    <source>
        <strain evidence="11 12">PWU4</strain>
    </source>
</reference>
<feature type="transmembrane region" description="Helical" evidence="9">
    <location>
        <begin position="43"/>
        <end position="60"/>
    </location>
</feature>
<keyword evidence="12" id="KW-1185">Reference proteome</keyword>
<dbReference type="Pfam" id="PF02518">
    <property type="entry name" value="HATPase_c"/>
    <property type="match status" value="1"/>
</dbReference>
<dbReference type="Gene3D" id="3.30.565.10">
    <property type="entry name" value="Histidine kinase-like ATPase, C-terminal domain"/>
    <property type="match status" value="1"/>
</dbReference>
<comment type="caution">
    <text evidence="11">The sequence shown here is derived from an EMBL/GenBank/DDBJ whole genome shotgun (WGS) entry which is preliminary data.</text>
</comment>
<evidence type="ECO:0000256" key="4">
    <source>
        <dbReference type="ARBA" id="ARBA00022679"/>
    </source>
</evidence>
<dbReference type="GO" id="GO:0000156">
    <property type="term" value="F:phosphorelay response regulator activity"/>
    <property type="evidence" value="ECO:0007669"/>
    <property type="project" value="TreeGrafter"/>
</dbReference>
<evidence type="ECO:0000259" key="10">
    <source>
        <dbReference type="PROSITE" id="PS50109"/>
    </source>
</evidence>
<evidence type="ECO:0000256" key="7">
    <source>
        <dbReference type="ARBA" id="ARBA00022840"/>
    </source>
</evidence>
<dbReference type="InterPro" id="IPR036097">
    <property type="entry name" value="HisK_dim/P_sf"/>
</dbReference>
<keyword evidence="9" id="KW-0472">Membrane</keyword>
<dbReference type="InterPro" id="IPR004358">
    <property type="entry name" value="Sig_transdc_His_kin-like_C"/>
</dbReference>
<proteinExistence type="predicted"/>
<feature type="domain" description="Histidine kinase" evidence="10">
    <location>
        <begin position="122"/>
        <end position="332"/>
    </location>
</feature>
<evidence type="ECO:0000313" key="11">
    <source>
        <dbReference type="EMBL" id="MBT1700594.1"/>
    </source>
</evidence>
<dbReference type="SMART" id="SM00387">
    <property type="entry name" value="HATPase_c"/>
    <property type="match status" value="1"/>
</dbReference>
<dbReference type="InterPro" id="IPR005467">
    <property type="entry name" value="His_kinase_dom"/>
</dbReference>
<feature type="transmembrane region" description="Helical" evidence="9">
    <location>
        <begin position="66"/>
        <end position="85"/>
    </location>
</feature>
<evidence type="ECO:0000256" key="2">
    <source>
        <dbReference type="ARBA" id="ARBA00012438"/>
    </source>
</evidence>
<keyword evidence="9" id="KW-0812">Transmembrane</keyword>
<evidence type="ECO:0000256" key="5">
    <source>
        <dbReference type="ARBA" id="ARBA00022741"/>
    </source>
</evidence>
<dbReference type="CDD" id="cd00075">
    <property type="entry name" value="HATPase"/>
    <property type="match status" value="1"/>
</dbReference>
<dbReference type="AlphaFoldDB" id="A0AAP2DSB9"/>
<evidence type="ECO:0000256" key="8">
    <source>
        <dbReference type="ARBA" id="ARBA00023012"/>
    </source>
</evidence>
<keyword evidence="4" id="KW-0808">Transferase</keyword>
<accession>A0AAP2DSB9</accession>
<evidence type="ECO:0000256" key="1">
    <source>
        <dbReference type="ARBA" id="ARBA00000085"/>
    </source>
</evidence>
<dbReference type="Gene3D" id="1.10.287.130">
    <property type="match status" value="1"/>
</dbReference>
<evidence type="ECO:0000256" key="9">
    <source>
        <dbReference type="SAM" id="Phobius"/>
    </source>
</evidence>